<feature type="domain" description="Glycosyl transferase family 1" evidence="2">
    <location>
        <begin position="265"/>
        <end position="368"/>
    </location>
</feature>
<evidence type="ECO:0000313" key="4">
    <source>
        <dbReference type="Proteomes" id="UP000178764"/>
    </source>
</evidence>
<dbReference type="EMBL" id="MEZT01000015">
    <property type="protein sequence ID" value="OGD56670.1"/>
    <property type="molecule type" value="Genomic_DNA"/>
</dbReference>
<dbReference type="Proteomes" id="UP000178764">
    <property type="component" value="Unassembled WGS sequence"/>
</dbReference>
<organism evidence="3 4">
    <name type="scientific">Candidatus Berkelbacteria bacterium RBG_13_40_8</name>
    <dbReference type="NCBI Taxonomy" id="1797467"/>
    <lineage>
        <taxon>Bacteria</taxon>
        <taxon>Candidatus Berkelbacteria</taxon>
    </lineage>
</organism>
<dbReference type="Pfam" id="PF00534">
    <property type="entry name" value="Glycos_transf_1"/>
    <property type="match status" value="1"/>
</dbReference>
<dbReference type="Gene3D" id="3.40.50.2000">
    <property type="entry name" value="Glycogen Phosphorylase B"/>
    <property type="match status" value="1"/>
</dbReference>
<keyword evidence="1" id="KW-1133">Transmembrane helix</keyword>
<proteinExistence type="predicted"/>
<name>A0A1F5DNP8_9BACT</name>
<comment type="caution">
    <text evidence="3">The sequence shown here is derived from an EMBL/GenBank/DDBJ whole genome shotgun (WGS) entry which is preliminary data.</text>
</comment>
<dbReference type="AlphaFoldDB" id="A0A1F5DNP8"/>
<gene>
    <name evidence="3" type="ORF">A2V71_03605</name>
</gene>
<keyword evidence="1" id="KW-0472">Membrane</keyword>
<keyword evidence="1" id="KW-0812">Transmembrane</keyword>
<evidence type="ECO:0000313" key="3">
    <source>
        <dbReference type="EMBL" id="OGD56670.1"/>
    </source>
</evidence>
<feature type="transmembrane region" description="Helical" evidence="1">
    <location>
        <begin position="20"/>
        <end position="38"/>
    </location>
</feature>
<dbReference type="InterPro" id="IPR001296">
    <property type="entry name" value="Glyco_trans_1"/>
</dbReference>
<reference evidence="3 4" key="1">
    <citation type="journal article" date="2016" name="Nat. Commun.">
        <title>Thousands of microbial genomes shed light on interconnected biogeochemical processes in an aquifer system.</title>
        <authorList>
            <person name="Anantharaman K."/>
            <person name="Brown C.T."/>
            <person name="Hug L.A."/>
            <person name="Sharon I."/>
            <person name="Castelle C.J."/>
            <person name="Probst A.J."/>
            <person name="Thomas B.C."/>
            <person name="Singh A."/>
            <person name="Wilkins M.J."/>
            <person name="Karaoz U."/>
            <person name="Brodie E.L."/>
            <person name="Williams K.H."/>
            <person name="Hubbard S.S."/>
            <person name="Banfield J.F."/>
        </authorList>
    </citation>
    <scope>NUCLEOTIDE SEQUENCE [LARGE SCALE GENOMIC DNA]</scope>
</reference>
<evidence type="ECO:0000259" key="2">
    <source>
        <dbReference type="Pfam" id="PF00534"/>
    </source>
</evidence>
<dbReference type="GO" id="GO:0016757">
    <property type="term" value="F:glycosyltransferase activity"/>
    <property type="evidence" value="ECO:0007669"/>
    <property type="project" value="InterPro"/>
</dbReference>
<protein>
    <recommendedName>
        <fullName evidence="2">Glycosyl transferase family 1 domain-containing protein</fullName>
    </recommendedName>
</protein>
<accession>A0A1F5DNP8</accession>
<sequence>MPKKVLFFLGHFFQFPSDVIFFAFLPVIIIYSWMKYFYKKIFHLKPNLMISPLGEPFLFFLVKAARIEGLKADLIAYTSTSYFRSLKGGFIINDHLISKYFFYLTDYLSIFTWACIKYDIFELPFSGGLLMMSHLRKLELILLKICAKKVIVFGYGSDSMLMTKIKKSHKYNVAMDLDEKAMKFYNEKKIRADILRAQKYADVLIASGYLSYLGPKSVMVPIAIELTGWDYSPKKKSKIVTIVHSTNHPVFKGTRFIMKVIEKLQKNGFPLKLIFIKGKTLETCQKLYRKADIVITDVITGWYGFTACEAMALGRPVICYLREDLARANNLVQNIPIISANPDNLEKAIIELSKDYGLRKKLAKDGQNFVLRYHSLDRLAEVKAIIYQRIWDNQKINQKILIKPRKTKAAQCAE</sequence>
<dbReference type="SUPFAM" id="SSF53756">
    <property type="entry name" value="UDP-Glycosyltransferase/glycogen phosphorylase"/>
    <property type="match status" value="1"/>
</dbReference>
<evidence type="ECO:0000256" key="1">
    <source>
        <dbReference type="SAM" id="Phobius"/>
    </source>
</evidence>